<dbReference type="Proteomes" id="UP000316770">
    <property type="component" value="Chromosome"/>
</dbReference>
<proteinExistence type="predicted"/>
<reference evidence="2 3" key="1">
    <citation type="submission" date="2019-02" db="EMBL/GenBank/DDBJ databases">
        <title>Deep-cultivation of Planctomycetes and their phenomic and genomic characterization uncovers novel biology.</title>
        <authorList>
            <person name="Wiegand S."/>
            <person name="Jogler M."/>
            <person name="Boedeker C."/>
            <person name="Pinto D."/>
            <person name="Vollmers J."/>
            <person name="Rivas-Marin E."/>
            <person name="Kohn T."/>
            <person name="Peeters S.H."/>
            <person name="Heuer A."/>
            <person name="Rast P."/>
            <person name="Oberbeckmann S."/>
            <person name="Bunk B."/>
            <person name="Jeske O."/>
            <person name="Meyerdierks A."/>
            <person name="Storesund J.E."/>
            <person name="Kallscheuer N."/>
            <person name="Luecker S."/>
            <person name="Lage O.M."/>
            <person name="Pohl T."/>
            <person name="Merkel B.J."/>
            <person name="Hornburger P."/>
            <person name="Mueller R.-W."/>
            <person name="Bruemmer F."/>
            <person name="Labrenz M."/>
            <person name="Spormann A.M."/>
            <person name="Op den Camp H."/>
            <person name="Overmann J."/>
            <person name="Amann R."/>
            <person name="Jetten M.S.M."/>
            <person name="Mascher T."/>
            <person name="Medema M.H."/>
            <person name="Devos D.P."/>
            <person name="Kaster A.-K."/>
            <person name="Ovreas L."/>
            <person name="Rohde M."/>
            <person name="Galperin M.Y."/>
            <person name="Jogler C."/>
        </authorList>
    </citation>
    <scope>NUCLEOTIDE SEQUENCE [LARGE SCALE GENOMIC DNA]</scope>
    <source>
        <strain evidence="2 3">Mal33</strain>
    </source>
</reference>
<sequence>MGESGVLAPEDSVELLEGWIVQKLDKRPLHGYLVRWLNEWLQANLPSDWLMQCQLPITTERSEPEPDLVVVRGKHSDYRERHPSGGDCRLVIEVADTSLAKDRAKISIYAAAGVQEYWIVNAIDNQIESFRDSDGALYRQHQV</sequence>
<dbReference type="PANTHER" id="PTHR35400:SF1">
    <property type="entry name" value="SLR1083 PROTEIN"/>
    <property type="match status" value="1"/>
</dbReference>
<gene>
    <name evidence="2" type="ORF">Mal33_03470</name>
</gene>
<dbReference type="InterPro" id="IPR011335">
    <property type="entry name" value="Restrct_endonuc-II-like"/>
</dbReference>
<dbReference type="Pfam" id="PF05685">
    <property type="entry name" value="Uma2"/>
    <property type="match status" value="1"/>
</dbReference>
<keyword evidence="3" id="KW-1185">Reference proteome</keyword>
<accession>A0A518IMU2</accession>
<evidence type="ECO:0000259" key="1">
    <source>
        <dbReference type="Pfam" id="PF05685"/>
    </source>
</evidence>
<evidence type="ECO:0000313" key="2">
    <source>
        <dbReference type="EMBL" id="QDV54393.1"/>
    </source>
</evidence>
<dbReference type="SUPFAM" id="SSF52980">
    <property type="entry name" value="Restriction endonuclease-like"/>
    <property type="match status" value="1"/>
</dbReference>
<dbReference type="Gene3D" id="3.90.1570.10">
    <property type="entry name" value="tt1808, chain A"/>
    <property type="match status" value="1"/>
</dbReference>
<dbReference type="PANTHER" id="PTHR35400">
    <property type="entry name" value="SLR1083 PROTEIN"/>
    <property type="match status" value="1"/>
</dbReference>
<name>A0A518IMU2_9BACT</name>
<dbReference type="CDD" id="cd06260">
    <property type="entry name" value="DUF820-like"/>
    <property type="match status" value="1"/>
</dbReference>
<organism evidence="2 3">
    <name type="scientific">Rosistilla oblonga</name>
    <dbReference type="NCBI Taxonomy" id="2527990"/>
    <lineage>
        <taxon>Bacteria</taxon>
        <taxon>Pseudomonadati</taxon>
        <taxon>Planctomycetota</taxon>
        <taxon>Planctomycetia</taxon>
        <taxon>Pirellulales</taxon>
        <taxon>Pirellulaceae</taxon>
        <taxon>Rosistilla</taxon>
    </lineage>
</organism>
<evidence type="ECO:0000313" key="3">
    <source>
        <dbReference type="Proteomes" id="UP000316770"/>
    </source>
</evidence>
<dbReference type="EMBL" id="CP036318">
    <property type="protein sequence ID" value="QDV54393.1"/>
    <property type="molecule type" value="Genomic_DNA"/>
</dbReference>
<dbReference type="InterPro" id="IPR012296">
    <property type="entry name" value="Nuclease_put_TT1808"/>
</dbReference>
<protein>
    <recommendedName>
        <fullName evidence="1">Putative restriction endonuclease domain-containing protein</fullName>
    </recommendedName>
</protein>
<feature type="domain" description="Putative restriction endonuclease" evidence="1">
    <location>
        <begin position="9"/>
        <end position="143"/>
    </location>
</feature>
<dbReference type="InterPro" id="IPR008538">
    <property type="entry name" value="Uma2"/>
</dbReference>
<dbReference type="AlphaFoldDB" id="A0A518IMU2"/>